<organism evidence="8">
    <name type="scientific">uncultured Desulfobacterium sp</name>
    <dbReference type="NCBI Taxonomy" id="201089"/>
    <lineage>
        <taxon>Bacteria</taxon>
        <taxon>Pseudomonadati</taxon>
        <taxon>Thermodesulfobacteriota</taxon>
        <taxon>Desulfobacteria</taxon>
        <taxon>Desulfobacterales</taxon>
        <taxon>Desulfobacteriaceae</taxon>
        <taxon>Desulfobacterium</taxon>
        <taxon>environmental samples</taxon>
    </lineage>
</organism>
<dbReference type="Pfam" id="PF02237">
    <property type="entry name" value="BPL_C"/>
    <property type="match status" value="1"/>
</dbReference>
<dbReference type="InterPro" id="IPR030855">
    <property type="entry name" value="Bifunct_BirA"/>
</dbReference>
<evidence type="ECO:0000256" key="1">
    <source>
        <dbReference type="ARBA" id="ARBA00022598"/>
    </source>
</evidence>
<dbReference type="HAMAP" id="MF_00978">
    <property type="entry name" value="Bifunct_BirA"/>
    <property type="match status" value="1"/>
</dbReference>
<sequence>MKSRILKILRSENKIVSGEELSAALKVSRVSVWKHIQSLQGSGYRIVAGPKGYRLENSPDALFAWEFAERQSNIHYFPETSSTMDIARDLARKGCPHYTIVIAGRQKKGRGRLSRIWLSSEGGLYFTLVLRPDIPAAHASRITFLASVVLAQTLRKLYDIDAKVKWPNDILVGGKKISGMLSEMEAEADMVSFINIGIGVNVNNDPSIKEPVATSLKKLKGKEFLRKELLSVFLDEFENRLNTKSFDDIISQWKQYTMTLNQPVKIVTYRDTYEGIAVDVDENGALILKLENGTLQKVVCGDCFQ</sequence>
<keyword evidence="2 6" id="KW-0547">Nucleotide-binding</keyword>
<feature type="domain" description="BPL/LPL catalytic" evidence="7">
    <location>
        <begin position="56"/>
        <end position="245"/>
    </location>
</feature>
<name>E1YM02_9BACT</name>
<dbReference type="EC" id="6.3.4.15" evidence="6"/>
<dbReference type="InterPro" id="IPR013196">
    <property type="entry name" value="HTH_11"/>
</dbReference>
<dbReference type="Gene3D" id="2.30.30.100">
    <property type="match status" value="1"/>
</dbReference>
<dbReference type="GO" id="GO:0003677">
    <property type="term" value="F:DNA binding"/>
    <property type="evidence" value="ECO:0007669"/>
    <property type="project" value="UniProtKB-UniRule"/>
</dbReference>
<keyword evidence="4 6" id="KW-0092">Biotin</keyword>
<dbReference type="GO" id="GO:0006355">
    <property type="term" value="P:regulation of DNA-templated transcription"/>
    <property type="evidence" value="ECO:0007669"/>
    <property type="project" value="UniProtKB-UniRule"/>
</dbReference>
<dbReference type="Pfam" id="PF08279">
    <property type="entry name" value="HTH_11"/>
    <property type="match status" value="1"/>
</dbReference>
<dbReference type="SUPFAM" id="SSF50037">
    <property type="entry name" value="C-terminal domain of transcriptional repressors"/>
    <property type="match status" value="1"/>
</dbReference>
<dbReference type="SUPFAM" id="SSF55681">
    <property type="entry name" value="Class II aaRS and biotin synthetases"/>
    <property type="match status" value="1"/>
</dbReference>
<keyword evidence="6" id="KW-0238">DNA-binding</keyword>
<feature type="binding site" evidence="6">
    <location>
        <begin position="110"/>
        <end position="112"/>
    </location>
    <ligand>
        <name>biotin</name>
        <dbReference type="ChEBI" id="CHEBI:57586"/>
    </ligand>
</feature>
<dbReference type="GO" id="GO:0005737">
    <property type="term" value="C:cytoplasm"/>
    <property type="evidence" value="ECO:0007669"/>
    <property type="project" value="TreeGrafter"/>
</dbReference>
<dbReference type="EMBL" id="FR695877">
    <property type="protein sequence ID" value="CBX31135.1"/>
    <property type="molecule type" value="Genomic_DNA"/>
</dbReference>
<dbReference type="PANTHER" id="PTHR12835">
    <property type="entry name" value="BIOTIN PROTEIN LIGASE"/>
    <property type="match status" value="1"/>
</dbReference>
<evidence type="ECO:0000256" key="3">
    <source>
        <dbReference type="ARBA" id="ARBA00022840"/>
    </source>
</evidence>
<comment type="catalytic activity">
    <reaction evidence="5 6">
        <text>biotin + L-lysyl-[protein] + ATP = N(6)-biotinyl-L-lysyl-[protein] + AMP + diphosphate + H(+)</text>
        <dbReference type="Rhea" id="RHEA:11756"/>
        <dbReference type="Rhea" id="RHEA-COMP:9752"/>
        <dbReference type="Rhea" id="RHEA-COMP:10505"/>
        <dbReference type="ChEBI" id="CHEBI:15378"/>
        <dbReference type="ChEBI" id="CHEBI:29969"/>
        <dbReference type="ChEBI" id="CHEBI:30616"/>
        <dbReference type="ChEBI" id="CHEBI:33019"/>
        <dbReference type="ChEBI" id="CHEBI:57586"/>
        <dbReference type="ChEBI" id="CHEBI:83144"/>
        <dbReference type="ChEBI" id="CHEBI:456215"/>
        <dbReference type="EC" id="6.3.4.15"/>
    </reaction>
</comment>
<comment type="similarity">
    <text evidence="6">Belongs to the biotin--protein ligase family.</text>
</comment>
<dbReference type="PANTHER" id="PTHR12835:SF5">
    <property type="entry name" value="BIOTIN--PROTEIN LIGASE"/>
    <property type="match status" value="1"/>
</dbReference>
<proteinExistence type="inferred from homology"/>
<dbReference type="InterPro" id="IPR008988">
    <property type="entry name" value="Transcriptional_repressor_C"/>
</dbReference>
<reference evidence="8" key="1">
    <citation type="journal article" date="2011" name="Environ. Microbiol.">
        <title>Genomic insights into the metabolic potential of the polycyclic aromatic hydrocarbon degrading sulfate-reducing Deltaproteobacterium N47.</title>
        <authorList>
            <person name="Bergmann F."/>
            <person name="Selesi D."/>
            <person name="Weinmaier T."/>
            <person name="Tischler P."/>
            <person name="Rattei T."/>
            <person name="Meckenstock R.U."/>
        </authorList>
    </citation>
    <scope>NUCLEOTIDE SEQUENCE</scope>
</reference>
<evidence type="ECO:0000259" key="7">
    <source>
        <dbReference type="PROSITE" id="PS51733"/>
    </source>
</evidence>
<keyword evidence="1 6" id="KW-0436">Ligase</keyword>
<dbReference type="InterPro" id="IPR003142">
    <property type="entry name" value="BPL_C"/>
</dbReference>
<keyword evidence="6" id="KW-0805">Transcription regulation</keyword>
<keyword evidence="6" id="KW-0678">Repressor</keyword>
<dbReference type="InterPro" id="IPR004143">
    <property type="entry name" value="BPL_LPL_catalytic"/>
</dbReference>
<evidence type="ECO:0000256" key="4">
    <source>
        <dbReference type="ARBA" id="ARBA00023267"/>
    </source>
</evidence>
<comment type="caution">
    <text evidence="6">Lacks conserved residue(s) required for the propagation of feature annotation.</text>
</comment>
<dbReference type="Gene3D" id="3.30.930.10">
    <property type="entry name" value="Bira Bifunctional Protein, Domain 2"/>
    <property type="match status" value="1"/>
</dbReference>
<evidence type="ECO:0000256" key="6">
    <source>
        <dbReference type="HAMAP-Rule" id="MF_00978"/>
    </source>
</evidence>
<keyword evidence="3 6" id="KW-0067">ATP-binding</keyword>
<dbReference type="CDD" id="cd16442">
    <property type="entry name" value="BPL"/>
    <property type="match status" value="1"/>
</dbReference>
<evidence type="ECO:0000256" key="5">
    <source>
        <dbReference type="ARBA" id="ARBA00047846"/>
    </source>
</evidence>
<dbReference type="GO" id="GO:0004077">
    <property type="term" value="F:biotin--[biotin carboxyl-carrier protein] ligase activity"/>
    <property type="evidence" value="ECO:0007669"/>
    <property type="project" value="UniProtKB-UniRule"/>
</dbReference>
<dbReference type="AlphaFoldDB" id="E1YM02"/>
<dbReference type="NCBIfam" id="TIGR00121">
    <property type="entry name" value="birA_ligase"/>
    <property type="match status" value="1"/>
</dbReference>
<dbReference type="InterPro" id="IPR004408">
    <property type="entry name" value="Biotin_CoA_COase_ligase"/>
</dbReference>
<evidence type="ECO:0000313" key="8">
    <source>
        <dbReference type="EMBL" id="CBX31135.1"/>
    </source>
</evidence>
<accession>E1YM02</accession>
<dbReference type="SUPFAM" id="SSF46785">
    <property type="entry name" value="Winged helix' DNA-binding domain"/>
    <property type="match status" value="1"/>
</dbReference>
<feature type="binding site" evidence="6">
    <location>
        <position position="106"/>
    </location>
    <ligand>
        <name>biotin</name>
        <dbReference type="ChEBI" id="CHEBI:57586"/>
    </ligand>
</feature>
<evidence type="ECO:0000256" key="2">
    <source>
        <dbReference type="ARBA" id="ARBA00022741"/>
    </source>
</evidence>
<gene>
    <name evidence="6" type="primary">birA</name>
    <name evidence="8" type="ORF">N47_E46470</name>
</gene>
<dbReference type="PROSITE" id="PS51733">
    <property type="entry name" value="BPL_LPL_CATALYTIC"/>
    <property type="match status" value="1"/>
</dbReference>
<keyword evidence="6" id="KW-0804">Transcription</keyword>
<dbReference type="InterPro" id="IPR045864">
    <property type="entry name" value="aa-tRNA-synth_II/BPL/LPL"/>
</dbReference>
<protein>
    <recommendedName>
        <fullName evidence="6">Bifunctional ligase/repressor BirA</fullName>
    </recommendedName>
    <alternativeName>
        <fullName evidence="6">Biotin--[acetyl-CoA-carboxylase] ligase</fullName>
        <ecNumber evidence="6">6.3.4.15</ecNumber>
    </alternativeName>
    <alternativeName>
        <fullName evidence="6">Biotin--protein ligase</fullName>
    </alternativeName>
    <alternativeName>
        <fullName evidence="6">Biotin-[acetyl-CoA carboxylase] synthetase</fullName>
    </alternativeName>
</protein>
<comment type="function">
    <text evidence="6">Acts both as a biotin--[acetyl-CoA-carboxylase] ligase and a repressor.</text>
</comment>
<dbReference type="InterPro" id="IPR036390">
    <property type="entry name" value="WH_DNA-bd_sf"/>
</dbReference>
<dbReference type="GO" id="GO:0005524">
    <property type="term" value="F:ATP binding"/>
    <property type="evidence" value="ECO:0007669"/>
    <property type="project" value="UniProtKB-UniRule"/>
</dbReference>
<dbReference type="InterPro" id="IPR036388">
    <property type="entry name" value="WH-like_DNA-bd_sf"/>
</dbReference>
<dbReference type="Gene3D" id="1.10.10.10">
    <property type="entry name" value="Winged helix-like DNA-binding domain superfamily/Winged helix DNA-binding domain"/>
    <property type="match status" value="1"/>
</dbReference>
<feature type="binding site" evidence="6">
    <location>
        <position position="176"/>
    </location>
    <ligand>
        <name>biotin</name>
        <dbReference type="ChEBI" id="CHEBI:57586"/>
    </ligand>
</feature>
<feature type="DNA-binding region" description="H-T-H motif" evidence="6">
    <location>
        <begin position="18"/>
        <end position="37"/>
    </location>
</feature>
<dbReference type="Pfam" id="PF03099">
    <property type="entry name" value="BPL_LplA_LipB"/>
    <property type="match status" value="1"/>
</dbReference>